<feature type="transmembrane region" description="Helical" evidence="6">
    <location>
        <begin position="106"/>
        <end position="123"/>
    </location>
</feature>
<dbReference type="InterPro" id="IPR000109">
    <property type="entry name" value="POT_fam"/>
</dbReference>
<feature type="transmembrane region" description="Helical" evidence="6">
    <location>
        <begin position="548"/>
        <end position="570"/>
    </location>
</feature>
<dbReference type="GO" id="GO:0016020">
    <property type="term" value="C:membrane"/>
    <property type="evidence" value="ECO:0007669"/>
    <property type="project" value="UniProtKB-SubCell"/>
</dbReference>
<feature type="transmembrane region" description="Helical" evidence="6">
    <location>
        <begin position="334"/>
        <end position="353"/>
    </location>
</feature>
<dbReference type="KEGG" id="uli:ETAA1_51610"/>
<dbReference type="GO" id="GO:0022857">
    <property type="term" value="F:transmembrane transporter activity"/>
    <property type="evidence" value="ECO:0007669"/>
    <property type="project" value="InterPro"/>
</dbReference>
<comment type="subcellular location">
    <subcellularLocation>
        <location evidence="1">Membrane</location>
        <topology evidence="1">Multi-pass membrane protein</topology>
    </subcellularLocation>
</comment>
<keyword evidence="4 6" id="KW-1133">Transmembrane helix</keyword>
<dbReference type="InterPro" id="IPR036259">
    <property type="entry name" value="MFS_trans_sf"/>
</dbReference>
<protein>
    <submittedName>
        <fullName evidence="7">Dipeptide and tripeptide permease A</fullName>
    </submittedName>
</protein>
<organism evidence="7 8">
    <name type="scientific">Urbifossiella limnaea</name>
    <dbReference type="NCBI Taxonomy" id="2528023"/>
    <lineage>
        <taxon>Bacteria</taxon>
        <taxon>Pseudomonadati</taxon>
        <taxon>Planctomycetota</taxon>
        <taxon>Planctomycetia</taxon>
        <taxon>Gemmatales</taxon>
        <taxon>Gemmataceae</taxon>
        <taxon>Urbifossiella</taxon>
    </lineage>
</organism>
<accession>A0A517Y095</accession>
<dbReference type="AlphaFoldDB" id="A0A517Y095"/>
<reference evidence="7 8" key="1">
    <citation type="submission" date="2019-02" db="EMBL/GenBank/DDBJ databases">
        <title>Deep-cultivation of Planctomycetes and their phenomic and genomic characterization uncovers novel biology.</title>
        <authorList>
            <person name="Wiegand S."/>
            <person name="Jogler M."/>
            <person name="Boedeker C."/>
            <person name="Pinto D."/>
            <person name="Vollmers J."/>
            <person name="Rivas-Marin E."/>
            <person name="Kohn T."/>
            <person name="Peeters S.H."/>
            <person name="Heuer A."/>
            <person name="Rast P."/>
            <person name="Oberbeckmann S."/>
            <person name="Bunk B."/>
            <person name="Jeske O."/>
            <person name="Meyerdierks A."/>
            <person name="Storesund J.E."/>
            <person name="Kallscheuer N."/>
            <person name="Luecker S."/>
            <person name="Lage O.M."/>
            <person name="Pohl T."/>
            <person name="Merkel B.J."/>
            <person name="Hornburger P."/>
            <person name="Mueller R.-W."/>
            <person name="Bruemmer F."/>
            <person name="Labrenz M."/>
            <person name="Spormann A.M."/>
            <person name="Op den Camp H."/>
            <person name="Overmann J."/>
            <person name="Amann R."/>
            <person name="Jetten M.S.M."/>
            <person name="Mascher T."/>
            <person name="Medema M.H."/>
            <person name="Devos D.P."/>
            <person name="Kaster A.-K."/>
            <person name="Ovreas L."/>
            <person name="Rohde M."/>
            <person name="Galperin M.Y."/>
            <person name="Jogler C."/>
        </authorList>
    </citation>
    <scope>NUCLEOTIDE SEQUENCE [LARGE SCALE GENOMIC DNA]</scope>
    <source>
        <strain evidence="7 8">ETA_A1</strain>
    </source>
</reference>
<evidence type="ECO:0000313" key="8">
    <source>
        <dbReference type="Proteomes" id="UP000319576"/>
    </source>
</evidence>
<dbReference type="RefSeq" id="WP_238389302.1">
    <property type="nucleotide sequence ID" value="NZ_CP036273.1"/>
</dbReference>
<dbReference type="Gene3D" id="1.20.1250.20">
    <property type="entry name" value="MFS general substrate transporter like domains"/>
    <property type="match status" value="3"/>
</dbReference>
<comment type="similarity">
    <text evidence="2">Belongs to the major facilitator superfamily. Proton-dependent oligopeptide transporter (POT/PTR) (TC 2.A.17) family.</text>
</comment>
<evidence type="ECO:0000256" key="4">
    <source>
        <dbReference type="ARBA" id="ARBA00022989"/>
    </source>
</evidence>
<feature type="transmembrane region" description="Helical" evidence="6">
    <location>
        <begin position="516"/>
        <end position="536"/>
    </location>
</feature>
<dbReference type="EMBL" id="CP036273">
    <property type="protein sequence ID" value="QDU23169.1"/>
    <property type="molecule type" value="Genomic_DNA"/>
</dbReference>
<evidence type="ECO:0000256" key="2">
    <source>
        <dbReference type="ARBA" id="ARBA00005982"/>
    </source>
</evidence>
<dbReference type="Proteomes" id="UP000319576">
    <property type="component" value="Chromosome"/>
</dbReference>
<dbReference type="Pfam" id="PF00854">
    <property type="entry name" value="PTR2"/>
    <property type="match status" value="3"/>
</dbReference>
<feature type="transmembrane region" description="Helical" evidence="6">
    <location>
        <begin position="295"/>
        <end position="314"/>
    </location>
</feature>
<evidence type="ECO:0000313" key="7">
    <source>
        <dbReference type="EMBL" id="QDU23169.1"/>
    </source>
</evidence>
<dbReference type="SUPFAM" id="SSF103473">
    <property type="entry name" value="MFS general substrate transporter"/>
    <property type="match status" value="1"/>
</dbReference>
<feature type="transmembrane region" description="Helical" evidence="6">
    <location>
        <begin position="174"/>
        <end position="196"/>
    </location>
</feature>
<keyword evidence="3 6" id="KW-0812">Transmembrane</keyword>
<gene>
    <name evidence="7" type="primary">dtpA</name>
    <name evidence="7" type="ORF">ETAA1_51610</name>
</gene>
<keyword evidence="5 6" id="KW-0472">Membrane</keyword>
<proteinExistence type="inferred from homology"/>
<feature type="transmembrane region" description="Helical" evidence="6">
    <location>
        <begin position="484"/>
        <end position="509"/>
    </location>
</feature>
<evidence type="ECO:0000256" key="5">
    <source>
        <dbReference type="ARBA" id="ARBA00023136"/>
    </source>
</evidence>
<evidence type="ECO:0000256" key="1">
    <source>
        <dbReference type="ARBA" id="ARBA00004141"/>
    </source>
</evidence>
<keyword evidence="8" id="KW-1185">Reference proteome</keyword>
<feature type="transmembrane region" description="Helical" evidence="6">
    <location>
        <begin position="248"/>
        <end position="266"/>
    </location>
</feature>
<dbReference type="PANTHER" id="PTHR11654">
    <property type="entry name" value="OLIGOPEPTIDE TRANSPORTER-RELATED"/>
    <property type="match status" value="1"/>
</dbReference>
<feature type="transmembrane region" description="Helical" evidence="6">
    <location>
        <begin position="144"/>
        <end position="162"/>
    </location>
</feature>
<evidence type="ECO:0000256" key="6">
    <source>
        <dbReference type="SAM" id="Phobius"/>
    </source>
</evidence>
<feature type="transmembrane region" description="Helical" evidence="6">
    <location>
        <begin position="57"/>
        <end position="76"/>
    </location>
</feature>
<feature type="transmembrane region" description="Helical" evidence="6">
    <location>
        <begin position="83"/>
        <end position="100"/>
    </location>
</feature>
<name>A0A517Y095_9BACT</name>
<evidence type="ECO:0000256" key="3">
    <source>
        <dbReference type="ARBA" id="ARBA00022692"/>
    </source>
</evidence>
<sequence>MGTDAATDPVPTSHPVGFRFFFWGEFAERCSYYGMRAILALYMTEKLGVDKADAGTFMSLFIAACYFFPLVGGYVADNFLGKYWTIVLFSVPYVAAQFLVGIEDKYVVFGALVLLAMGSGVIKPNISTLMGMTYEQQRPGQEQLLTSAFSWFYMAINFGAGISQLAMPWLRTNYSYQVAFLFPAGLMALALMLFAAGKRYYAKETIERKVVTDGPPPEDTTTITGIPVRYKAVTQAEKDADRALKIQVLSRIGLVFLLVMFFWAIFDQSASTWIFFADTYMENILFGVPVTADQIQAFNAWFIVLLVPASVFLFKSLDQAGLKVKATQKMAVGFLFTGLAMAIMSLAGFMAGAKQDAVKITTPEGAVVVPVAKTPLKDVKAGTAEFGPVKVTAADWAYDEGKKRLTFASGTVRLADGKELLVTGGHLVAEEFPDAAGWERGGVLEPLLKSGEDRAKAGTEPTKATAEVIDWVKPAERVTVWWQVLAYLIITVAEILISVTGLELAFVAAPQSMKSFVTGCWLAVVFLANLLINAPITRLYPVMAPGVYFAMLAGAMVVVVVVFIPVAMAFNRGMAAQANTAPRRIGEAETEAV</sequence>